<gene>
    <name evidence="2" type="ORF">ACFQEV_09775</name>
</gene>
<reference evidence="2 3" key="1">
    <citation type="journal article" date="2019" name="Int. J. Syst. Evol. Microbiol.">
        <title>The Global Catalogue of Microorganisms (GCM) 10K type strain sequencing project: providing services to taxonomists for standard genome sequencing and annotation.</title>
        <authorList>
            <consortium name="The Broad Institute Genomics Platform"/>
            <consortium name="The Broad Institute Genome Sequencing Center for Infectious Disease"/>
            <person name="Wu L."/>
            <person name="Ma J."/>
        </authorList>
    </citation>
    <scope>NUCLEOTIDE SEQUENCE [LARGE SCALE GENOMIC DNA]</scope>
    <source>
        <strain evidence="2 3">YIM 94188</strain>
    </source>
</reference>
<keyword evidence="3" id="KW-1185">Reference proteome</keyword>
<name>A0ABD5U2B9_9EURY</name>
<evidence type="ECO:0000313" key="2">
    <source>
        <dbReference type="EMBL" id="MFC6825274.1"/>
    </source>
</evidence>
<sequence length="79" mass="8487">MSILLYGQLVTLHLRLPVTVPLLQALPFLTVVHAGLKLALEFLAPIFVGSGHSLGLSFAATSQFVDIIGLVAIFYAILR</sequence>
<comment type="caution">
    <text evidence="2">The sequence shown here is derived from an EMBL/GenBank/DDBJ whole genome shotgun (WGS) entry which is preliminary data.</text>
</comment>
<dbReference type="RefSeq" id="WP_379695345.1">
    <property type="nucleotide sequence ID" value="NZ_JBHSXH010000014.1"/>
</dbReference>
<organism evidence="2 3">
    <name type="scientific">Halopelagius fulvigenes</name>
    <dbReference type="NCBI Taxonomy" id="1198324"/>
    <lineage>
        <taxon>Archaea</taxon>
        <taxon>Methanobacteriati</taxon>
        <taxon>Methanobacteriota</taxon>
        <taxon>Stenosarchaea group</taxon>
        <taxon>Halobacteria</taxon>
        <taxon>Halobacteriales</taxon>
        <taxon>Haloferacaceae</taxon>
    </lineage>
</organism>
<dbReference type="AlphaFoldDB" id="A0ABD5U2B9"/>
<proteinExistence type="predicted"/>
<feature type="transmembrane region" description="Helical" evidence="1">
    <location>
        <begin position="56"/>
        <end position="78"/>
    </location>
</feature>
<accession>A0ABD5U2B9</accession>
<keyword evidence="1" id="KW-1133">Transmembrane helix</keyword>
<protein>
    <submittedName>
        <fullName evidence="2">Uncharacterized protein</fullName>
    </submittedName>
</protein>
<evidence type="ECO:0000313" key="3">
    <source>
        <dbReference type="Proteomes" id="UP001596408"/>
    </source>
</evidence>
<feature type="transmembrane region" description="Helical" evidence="1">
    <location>
        <begin position="12"/>
        <end position="36"/>
    </location>
</feature>
<evidence type="ECO:0000256" key="1">
    <source>
        <dbReference type="SAM" id="Phobius"/>
    </source>
</evidence>
<keyword evidence="1" id="KW-0472">Membrane</keyword>
<keyword evidence="1" id="KW-0812">Transmembrane</keyword>
<dbReference type="Proteomes" id="UP001596408">
    <property type="component" value="Unassembled WGS sequence"/>
</dbReference>
<dbReference type="EMBL" id="JBHSXH010000014">
    <property type="protein sequence ID" value="MFC6825274.1"/>
    <property type="molecule type" value="Genomic_DNA"/>
</dbReference>